<name>A0A5B8Z585_CYTDA</name>
<evidence type="ECO:0000259" key="8">
    <source>
        <dbReference type="Pfam" id="PF05504"/>
    </source>
</evidence>
<sequence>MKKDYERRFKLILLFFCLLFILTGCFSSEEIEDRAFNIGVAIDKVDDDAKEMDSQKRGATYEKKNVLKVTFQYMNTVSAKPEAKGGGKKQYINVSEIGDSNHQMIREVALKQENPIMFHHTKVIIINANVLKVNKMTEVLDLYLRDNELRPTCLLLVSSGPAKDALETKLPEIIPSFRLIGIIDNDYRSNKILPPMPLAKLEGKMHSGSSYLLQNVFSDHGDIKFSGGVIIDGKTNLLRGKITEDEVTGINMITGETKGGLIKAREEKSGKVIIYEIKSLKTKIIPHVNRNKISFDIKIKSEGTLTETWGIPKESEKAFIKNAEKLIEQQTRKIIKKTLNTTQKKYRVDVADFGNQLSISHPHIWKKVKNNWDSTFSEIPINYSIQIKINDYGSRSLK</sequence>
<proteinExistence type="inferred from homology"/>
<dbReference type="NCBIfam" id="TIGR02887">
    <property type="entry name" value="spore_ger_x_C"/>
    <property type="match status" value="1"/>
</dbReference>
<dbReference type="Gene3D" id="3.30.300.210">
    <property type="entry name" value="Nutrient germinant receptor protein C, domain 3"/>
    <property type="match status" value="1"/>
</dbReference>
<evidence type="ECO:0000256" key="7">
    <source>
        <dbReference type="ARBA" id="ARBA00023288"/>
    </source>
</evidence>
<dbReference type="GO" id="GO:0016020">
    <property type="term" value="C:membrane"/>
    <property type="evidence" value="ECO:0007669"/>
    <property type="project" value="UniProtKB-SubCell"/>
</dbReference>
<keyword evidence="5" id="KW-0472">Membrane</keyword>
<evidence type="ECO:0000256" key="4">
    <source>
        <dbReference type="ARBA" id="ARBA00022729"/>
    </source>
</evidence>
<keyword evidence="3" id="KW-0309">Germination</keyword>
<organism evidence="10 11">
    <name type="scientific">Cytobacillus dafuensis</name>
    <name type="common">Bacillus dafuensis</name>
    <dbReference type="NCBI Taxonomy" id="1742359"/>
    <lineage>
        <taxon>Bacteria</taxon>
        <taxon>Bacillati</taxon>
        <taxon>Bacillota</taxon>
        <taxon>Bacilli</taxon>
        <taxon>Bacillales</taxon>
        <taxon>Bacillaceae</taxon>
        <taxon>Cytobacillus</taxon>
    </lineage>
</organism>
<dbReference type="PANTHER" id="PTHR35789:SF1">
    <property type="entry name" value="SPORE GERMINATION PROTEIN B3"/>
    <property type="match status" value="1"/>
</dbReference>
<evidence type="ECO:0000256" key="3">
    <source>
        <dbReference type="ARBA" id="ARBA00022544"/>
    </source>
</evidence>
<dbReference type="InterPro" id="IPR038501">
    <property type="entry name" value="Spore_GerAC_C_sf"/>
</dbReference>
<evidence type="ECO:0000256" key="1">
    <source>
        <dbReference type="ARBA" id="ARBA00004635"/>
    </source>
</evidence>
<dbReference type="InterPro" id="IPR046953">
    <property type="entry name" value="Spore_GerAC-like_C"/>
</dbReference>
<protein>
    <submittedName>
        <fullName evidence="10">Ger(X)C family spore germination protein</fullName>
    </submittedName>
</protein>
<keyword evidence="11" id="KW-1185">Reference proteome</keyword>
<evidence type="ECO:0000313" key="11">
    <source>
        <dbReference type="Proteomes" id="UP000321555"/>
    </source>
</evidence>
<dbReference type="PROSITE" id="PS51257">
    <property type="entry name" value="PROKAR_LIPOPROTEIN"/>
    <property type="match status" value="1"/>
</dbReference>
<keyword evidence="4" id="KW-0732">Signal</keyword>
<dbReference type="PANTHER" id="PTHR35789">
    <property type="entry name" value="SPORE GERMINATION PROTEIN B3"/>
    <property type="match status" value="1"/>
</dbReference>
<dbReference type="Pfam" id="PF25198">
    <property type="entry name" value="Spore_GerAC_N"/>
    <property type="match status" value="1"/>
</dbReference>
<comment type="subcellular location">
    <subcellularLocation>
        <location evidence="1">Membrane</location>
        <topology evidence="1">Lipid-anchor</topology>
    </subcellularLocation>
</comment>
<evidence type="ECO:0000256" key="6">
    <source>
        <dbReference type="ARBA" id="ARBA00023139"/>
    </source>
</evidence>
<dbReference type="InterPro" id="IPR008844">
    <property type="entry name" value="Spore_GerAC-like"/>
</dbReference>
<dbReference type="InterPro" id="IPR057336">
    <property type="entry name" value="GerAC_N"/>
</dbReference>
<dbReference type="RefSeq" id="WP_057775922.1">
    <property type="nucleotide sequence ID" value="NZ_CP042593.1"/>
</dbReference>
<evidence type="ECO:0000256" key="5">
    <source>
        <dbReference type="ARBA" id="ARBA00023136"/>
    </source>
</evidence>
<gene>
    <name evidence="10" type="ORF">FSZ17_05355</name>
</gene>
<accession>A0A5B8Z585</accession>
<feature type="domain" description="Spore germination protein N-terminal" evidence="9">
    <location>
        <begin position="28"/>
        <end position="208"/>
    </location>
</feature>
<evidence type="ECO:0000256" key="2">
    <source>
        <dbReference type="ARBA" id="ARBA00007886"/>
    </source>
</evidence>
<dbReference type="STRING" id="1742359.GCA_001439625_00857"/>
<comment type="similarity">
    <text evidence="2">Belongs to the GerABKC lipoprotein family.</text>
</comment>
<dbReference type="KEGG" id="bda:FSZ17_05355"/>
<evidence type="ECO:0000313" key="10">
    <source>
        <dbReference type="EMBL" id="QED46749.1"/>
    </source>
</evidence>
<dbReference type="AlphaFoldDB" id="A0A5B8Z585"/>
<evidence type="ECO:0000259" key="9">
    <source>
        <dbReference type="Pfam" id="PF25198"/>
    </source>
</evidence>
<dbReference type="Pfam" id="PF05504">
    <property type="entry name" value="Spore_GerAC"/>
    <property type="match status" value="1"/>
</dbReference>
<dbReference type="Proteomes" id="UP000321555">
    <property type="component" value="Chromosome"/>
</dbReference>
<reference evidence="11" key="1">
    <citation type="submission" date="2019-08" db="EMBL/GenBank/DDBJ databases">
        <authorList>
            <person name="Zheng X."/>
        </authorList>
    </citation>
    <scope>NUCLEOTIDE SEQUENCE [LARGE SCALE GENOMIC DNA]</scope>
    <source>
        <strain evidence="11">FJAT-25496</strain>
    </source>
</reference>
<dbReference type="OrthoDB" id="2569624at2"/>
<keyword evidence="6" id="KW-0564">Palmitate</keyword>
<dbReference type="GO" id="GO:0009847">
    <property type="term" value="P:spore germination"/>
    <property type="evidence" value="ECO:0007669"/>
    <property type="project" value="InterPro"/>
</dbReference>
<dbReference type="EMBL" id="CP042593">
    <property type="protein sequence ID" value="QED46749.1"/>
    <property type="molecule type" value="Genomic_DNA"/>
</dbReference>
<feature type="domain" description="Spore germination GerAC-like C-terminal" evidence="8">
    <location>
        <begin position="227"/>
        <end position="393"/>
    </location>
</feature>
<keyword evidence="7" id="KW-0449">Lipoprotein</keyword>